<dbReference type="Proteomes" id="UP000027821">
    <property type="component" value="Unassembled WGS sequence"/>
</dbReference>
<dbReference type="AlphaFoldDB" id="A0A074L4U8"/>
<keyword evidence="1" id="KW-0732">Signal</keyword>
<organism evidence="2 3">
    <name type="scientific">Anditalea andensis</name>
    <dbReference type="NCBI Taxonomy" id="1048983"/>
    <lineage>
        <taxon>Bacteria</taxon>
        <taxon>Pseudomonadati</taxon>
        <taxon>Bacteroidota</taxon>
        <taxon>Cytophagia</taxon>
        <taxon>Cytophagales</taxon>
        <taxon>Cytophagaceae</taxon>
        <taxon>Anditalea</taxon>
    </lineage>
</organism>
<accession>A0A074L4U8</accession>
<dbReference type="eggNOG" id="COG2067">
    <property type="taxonomic scope" value="Bacteria"/>
</dbReference>
<evidence type="ECO:0000313" key="3">
    <source>
        <dbReference type="Proteomes" id="UP000027821"/>
    </source>
</evidence>
<dbReference type="RefSeq" id="WP_051719820.1">
    <property type="nucleotide sequence ID" value="NZ_JMIH01000014.1"/>
</dbReference>
<evidence type="ECO:0000256" key="1">
    <source>
        <dbReference type="SAM" id="SignalP"/>
    </source>
</evidence>
<protein>
    <submittedName>
        <fullName evidence="2">Uncharacterized protein</fullName>
    </submittedName>
</protein>
<evidence type="ECO:0000313" key="2">
    <source>
        <dbReference type="EMBL" id="KEO74878.1"/>
    </source>
</evidence>
<comment type="caution">
    <text evidence="2">The sequence shown here is derived from an EMBL/GenBank/DDBJ whole genome shotgun (WGS) entry which is preliminary data.</text>
</comment>
<dbReference type="Gene3D" id="2.40.160.20">
    <property type="match status" value="1"/>
</dbReference>
<gene>
    <name evidence="2" type="ORF">EL17_04150</name>
</gene>
<sequence length="315" mass="36647">MKLFVPLMIIMMALFCSKAKSQNFYRYRFEAPWSIAFSTGPTQYFGELYDLWRYKEGIQPDINFAFTTRYTFGTHLKARLDATYYRISGNDQLADPKSGRIPRNLNFEAGNYEGAFSIEYYWKPVKVINHGRSFWNPYIFMGIGLSSNNPYANYNGNRIPLRPLRTENQSYAGYIFTWPMGAGIKYKFNTHLDILLEINYRFTNTDYLDDVSAFDISGFYEALIHDYQGYNIVVNGTTTFYSNPNRLRMAVRNTDYLLDNGEPNLDAIIESNGLIRRGSGLDVRKDGFMTFNVGLEIYFVHLLKEKLIIINRSTR</sequence>
<proteinExistence type="predicted"/>
<keyword evidence="3" id="KW-1185">Reference proteome</keyword>
<dbReference type="OrthoDB" id="654178at2"/>
<name>A0A074L4U8_9BACT</name>
<reference evidence="2 3" key="1">
    <citation type="submission" date="2014-04" db="EMBL/GenBank/DDBJ databases">
        <title>Characterization and application of a salt tolerant electro-active bacterium.</title>
        <authorList>
            <person name="Yang L."/>
            <person name="Wei S."/>
            <person name="Tay Q.X.M."/>
        </authorList>
    </citation>
    <scope>NUCLEOTIDE SEQUENCE [LARGE SCALE GENOMIC DNA]</scope>
    <source>
        <strain evidence="2 3">LY1</strain>
    </source>
</reference>
<feature type="signal peptide" evidence="1">
    <location>
        <begin position="1"/>
        <end position="21"/>
    </location>
</feature>
<dbReference type="EMBL" id="JMIH01000014">
    <property type="protein sequence ID" value="KEO74878.1"/>
    <property type="molecule type" value="Genomic_DNA"/>
</dbReference>
<dbReference type="STRING" id="1048983.EL17_04150"/>
<feature type="chain" id="PRO_5001695705" evidence="1">
    <location>
        <begin position="22"/>
        <end position="315"/>
    </location>
</feature>